<dbReference type="EMBL" id="LGSZ01000042">
    <property type="protein sequence ID" value="KPH80383.1"/>
    <property type="molecule type" value="Genomic_DNA"/>
</dbReference>
<dbReference type="RefSeq" id="WP_054209639.1">
    <property type="nucleotide sequence ID" value="NZ_LGSZ01000042.1"/>
</dbReference>
<dbReference type="InterPro" id="IPR036465">
    <property type="entry name" value="vWFA_dom_sf"/>
</dbReference>
<gene>
    <name evidence="3" type="ORF">AE618_13760</name>
</gene>
<dbReference type="CDD" id="cd01454">
    <property type="entry name" value="vWA_norD_type"/>
    <property type="match status" value="1"/>
</dbReference>
<keyword evidence="4" id="KW-1185">Reference proteome</keyword>
<proteinExistence type="predicted"/>
<dbReference type="PATRIC" id="fig|1526658.3.peg.2680"/>
<dbReference type="PANTHER" id="PTHR41248">
    <property type="entry name" value="NORD PROTEIN"/>
    <property type="match status" value="1"/>
</dbReference>
<dbReference type="SUPFAM" id="SSF53300">
    <property type="entry name" value="vWA-like"/>
    <property type="match status" value="1"/>
</dbReference>
<protein>
    <submittedName>
        <fullName evidence="3">Protein norD</fullName>
    </submittedName>
</protein>
<dbReference type="AlphaFoldDB" id="A0A0N1FHJ8"/>
<dbReference type="InterPro" id="IPR051928">
    <property type="entry name" value="NorD/CobT"/>
</dbReference>
<evidence type="ECO:0000313" key="3">
    <source>
        <dbReference type="EMBL" id="KPH80383.1"/>
    </source>
</evidence>
<name>A0A0N1FHJ8_9HYPH</name>
<dbReference type="PROSITE" id="PS50234">
    <property type="entry name" value="VWFA"/>
    <property type="match status" value="1"/>
</dbReference>
<evidence type="ECO:0000313" key="4">
    <source>
        <dbReference type="Proteomes" id="UP000037822"/>
    </source>
</evidence>
<dbReference type="Pfam" id="PF00092">
    <property type="entry name" value="VWA"/>
    <property type="match status" value="1"/>
</dbReference>
<dbReference type="PANTHER" id="PTHR41248:SF1">
    <property type="entry name" value="NORD PROTEIN"/>
    <property type="match status" value="1"/>
</dbReference>
<dbReference type="InterPro" id="IPR002035">
    <property type="entry name" value="VWF_A"/>
</dbReference>
<sequence length="632" mass="69620">MLDFLELEETVGRFWHRLVGDTASFPHHPQAAVTLAELGPSLAVCFRGFGGERGVRLVPARGRAAAHRLNLRQRVGLGEERLAQPGRTPDSLQLPAEIALFPEPDLNRDLYVWLCACMAVMAPSPVVETDPLHRDLALIAAADQLVAAVLAAFPGLAARYRCLAAATLASRRREGLPATEAKVEAAIGRLLQGQTTQDAPGPGWPPAKAPPGYLPALGVPLWPLAAATEPSRTRRRDEDGPPPAASRAEAPMKPYAARRDETEQGRRERSPFILNRFEKILAMSEMVAVDRRTDDSEEHDPEAADELDEMVLSERKGRPASRFRFDLDLPPEAIEATALSGTLTYPEWDFRSACYRENHCRVLTGTARQELAPPAPDAATRALVRSVRRQFEAMRPLREPQRGQIDGPDLDLDAVVRRQADLAAGGAGSDRIHRASRPQAHDLAVTTLMDVSLSTDSWFDDLRVLDVEKQALTVFAHGLAACGDRHEILTFTSRRRDWVRIETVKRFDEAMGAAVEARIAALRPGYYTRIGAAIRHAVSGLKARPDRRKLLIVLTDGKPNDIDHYEGRFAMEDTRKAVLEARRAGICVFAVTIDRESRAYVPYLFGQNGHAMVSKLDRLPAALPAIYRALAA</sequence>
<organism evidence="3 4">
    <name type="scientific">Bosea vaviloviae</name>
    <dbReference type="NCBI Taxonomy" id="1526658"/>
    <lineage>
        <taxon>Bacteria</taxon>
        <taxon>Pseudomonadati</taxon>
        <taxon>Pseudomonadota</taxon>
        <taxon>Alphaproteobacteria</taxon>
        <taxon>Hyphomicrobiales</taxon>
        <taxon>Boseaceae</taxon>
        <taxon>Bosea</taxon>
    </lineage>
</organism>
<reference evidence="3 4" key="1">
    <citation type="submission" date="2015-07" db="EMBL/GenBank/DDBJ databases">
        <title>Whole genome sequencing of Bosea vaviloviae isolated from cave pool.</title>
        <authorList>
            <person name="Tan N.E.H."/>
            <person name="Lee Y.P."/>
            <person name="Gan H.M."/>
            <person name="Barton H."/>
            <person name="Savka M.A."/>
        </authorList>
    </citation>
    <scope>NUCLEOTIDE SEQUENCE [LARGE SCALE GENOMIC DNA]</scope>
    <source>
        <strain evidence="3 4">SD260</strain>
    </source>
</reference>
<dbReference type="Proteomes" id="UP000037822">
    <property type="component" value="Unassembled WGS sequence"/>
</dbReference>
<dbReference type="OrthoDB" id="9758211at2"/>
<comment type="caution">
    <text evidence="3">The sequence shown here is derived from an EMBL/GenBank/DDBJ whole genome shotgun (WGS) entry which is preliminary data.</text>
</comment>
<evidence type="ECO:0000259" key="2">
    <source>
        <dbReference type="PROSITE" id="PS50234"/>
    </source>
</evidence>
<dbReference type="SMART" id="SM00327">
    <property type="entry name" value="VWA"/>
    <property type="match status" value="1"/>
</dbReference>
<feature type="region of interest" description="Disordered" evidence="1">
    <location>
        <begin position="227"/>
        <end position="270"/>
    </location>
</feature>
<accession>A0A0N1FHJ8</accession>
<evidence type="ECO:0000256" key="1">
    <source>
        <dbReference type="SAM" id="MobiDB-lite"/>
    </source>
</evidence>
<feature type="domain" description="VWFA" evidence="2">
    <location>
        <begin position="444"/>
        <end position="630"/>
    </location>
</feature>
<dbReference type="Gene3D" id="3.40.50.410">
    <property type="entry name" value="von Willebrand factor, type A domain"/>
    <property type="match status" value="1"/>
</dbReference>
<feature type="compositionally biased region" description="Basic and acidic residues" evidence="1">
    <location>
        <begin position="257"/>
        <end position="270"/>
    </location>
</feature>